<feature type="transmembrane region" description="Helical" evidence="11">
    <location>
        <begin position="55"/>
        <end position="76"/>
    </location>
</feature>
<feature type="domain" description="Peptidase M48" evidence="12">
    <location>
        <begin position="111"/>
        <end position="323"/>
    </location>
</feature>
<comment type="caution">
    <text evidence="13">The sequence shown here is derived from an EMBL/GenBank/DDBJ whole genome shotgun (WGS) entry which is preliminary data.</text>
</comment>
<evidence type="ECO:0000256" key="1">
    <source>
        <dbReference type="ARBA" id="ARBA00001947"/>
    </source>
</evidence>
<keyword evidence="8 11" id="KW-1133">Transmembrane helix</keyword>
<feature type="transmembrane region" description="Helical" evidence="11">
    <location>
        <begin position="187"/>
        <end position="205"/>
    </location>
</feature>
<evidence type="ECO:0000259" key="12">
    <source>
        <dbReference type="Pfam" id="PF01435"/>
    </source>
</evidence>
<reference evidence="13" key="2">
    <citation type="submission" date="2015-04" db="EMBL/GenBank/DDBJ databases">
        <title>Genome sequence of Mycobacterium arupense strain GUC1.</title>
        <authorList>
            <person name="Greninger A.L."/>
            <person name="Cunningham G."/>
            <person name="Chiu C.Y."/>
            <person name="Miller S."/>
        </authorList>
    </citation>
    <scope>NUCLEOTIDE SEQUENCE</scope>
    <source>
        <strain evidence="13">GUC1</strain>
    </source>
</reference>
<dbReference type="GO" id="GO:0046872">
    <property type="term" value="F:metal ion binding"/>
    <property type="evidence" value="ECO:0007669"/>
    <property type="project" value="UniProtKB-KW"/>
</dbReference>
<evidence type="ECO:0000256" key="9">
    <source>
        <dbReference type="ARBA" id="ARBA00023049"/>
    </source>
</evidence>
<dbReference type="Proteomes" id="UP000034416">
    <property type="component" value="Unassembled WGS sequence"/>
</dbReference>
<dbReference type="EMBL" id="MVHH01000029">
    <property type="protein sequence ID" value="OQZ95690.1"/>
    <property type="molecule type" value="Genomic_DNA"/>
</dbReference>
<dbReference type="SUPFAM" id="SSF158682">
    <property type="entry name" value="TerB-like"/>
    <property type="match status" value="1"/>
</dbReference>
<evidence type="ECO:0000256" key="10">
    <source>
        <dbReference type="ARBA" id="ARBA00023136"/>
    </source>
</evidence>
<dbReference type="InterPro" id="IPR029024">
    <property type="entry name" value="TerB-like"/>
</dbReference>
<evidence type="ECO:0000256" key="7">
    <source>
        <dbReference type="ARBA" id="ARBA00022833"/>
    </source>
</evidence>
<reference evidence="14 16" key="3">
    <citation type="submission" date="2016-12" db="EMBL/GenBank/DDBJ databases">
        <title>The new phylogeny of genus Mycobacterium.</title>
        <authorList>
            <person name="Tortoli E."/>
            <person name="Trovato A."/>
            <person name="Cirillo D.M."/>
        </authorList>
    </citation>
    <scope>NUCLEOTIDE SEQUENCE [LARGE SCALE GENOMIC DNA]</scope>
    <source>
        <strain evidence="14 16">DSM 44942</strain>
    </source>
</reference>
<dbReference type="InterPro" id="IPR001915">
    <property type="entry name" value="Peptidase_M48"/>
</dbReference>
<dbReference type="PANTHER" id="PTHR43221:SF2">
    <property type="entry name" value="PROTEASE HTPX HOMOLOG"/>
    <property type="match status" value="1"/>
</dbReference>
<keyword evidence="5" id="KW-0479">Metal-binding</keyword>
<keyword evidence="4 11" id="KW-0812">Transmembrane</keyword>
<comment type="cofactor">
    <cofactor evidence="1">
        <name>Zn(2+)</name>
        <dbReference type="ChEBI" id="CHEBI:29105"/>
    </cofactor>
</comment>
<sequence length="649" mass="68155">MNFFEHQRAAKGTTLKLVLLFGAAVMALVAAIDAAAVIAMLYLSKDYGGIDASSILAIVIVVTAITLVVIAGGTLFKTISLRQGGVAVAAAVGAVPVDPTTTDPQLRRYVNVVEEMSLASGVPAPRLFVMPGEPGINAFAAGFTPADAAIAVTGGALAQLNRDELQGVIAHEFSHILNGDMRLNIRLIGLLSGILLIGMIGLRMLQLGGRGSDGKRALPLVAFAFAMMVLGYVGVFFANVIKAAVARQREWLADASAVQFTRQTDGLEGALKKIGGVPTGSRLSNSRNAAEVSHMLFGEGARRSFASLFATHPPLTDRIRALNPTFDPGEIAELQQRYANQAPDGLAEDVAAGFAPAATALGRQGSAPEQVPNAGWRTSPEQVVARAGTFTPADLKYGAALHARIPDDVRALASQPTTAPAAVIALLLAPSSGGLHARQLASVTELLGPTQAREAAKLADRMRALPRELRLPVVALALPQIATHSRAEQDALIAVLNALAVADEKVTMFEYCLTRLVWVYLLDTNDPARRSKVGSDSLTGVRPVVTTLLATLAVAGGADQNAAAQTLDIALQRLYGDTARPENPRRLSWQQTLDEGWAALDSLDPKAKQALVEAMVESVLHDGIVTASEAELLRAACCLMHVPLPALLG</sequence>
<dbReference type="GO" id="GO:0004222">
    <property type="term" value="F:metalloendopeptidase activity"/>
    <property type="evidence" value="ECO:0007669"/>
    <property type="project" value="InterPro"/>
</dbReference>
<evidence type="ECO:0000256" key="8">
    <source>
        <dbReference type="ARBA" id="ARBA00022989"/>
    </source>
</evidence>
<keyword evidence="7" id="KW-0862">Zinc</keyword>
<dbReference type="AlphaFoldDB" id="A0A0F5N1A8"/>
<keyword evidence="16" id="KW-1185">Reference proteome</keyword>
<evidence type="ECO:0000313" key="13">
    <source>
        <dbReference type="EMBL" id="KKC00063.1"/>
    </source>
</evidence>
<accession>A0A0F5N1A8</accession>
<evidence type="ECO:0000256" key="11">
    <source>
        <dbReference type="SAM" id="Phobius"/>
    </source>
</evidence>
<gene>
    <name evidence="14" type="ORF">BST15_13810</name>
    <name evidence="13" type="ORF">WR43_06765</name>
</gene>
<dbReference type="Pfam" id="PF01435">
    <property type="entry name" value="Peptidase_M48"/>
    <property type="match status" value="1"/>
</dbReference>
<dbReference type="RefSeq" id="WP_046188821.1">
    <property type="nucleotide sequence ID" value="NZ_JACKUJ010000022.1"/>
</dbReference>
<dbReference type="EMBL" id="LASW01000019">
    <property type="protein sequence ID" value="KKC00063.1"/>
    <property type="molecule type" value="Genomic_DNA"/>
</dbReference>
<dbReference type="InterPro" id="IPR050083">
    <property type="entry name" value="HtpX_protease"/>
</dbReference>
<keyword evidence="9" id="KW-0482">Metalloprotease</keyword>
<organism evidence="13 15">
    <name type="scientific">Mycolicibacter arupensis</name>
    <dbReference type="NCBI Taxonomy" id="342002"/>
    <lineage>
        <taxon>Bacteria</taxon>
        <taxon>Bacillati</taxon>
        <taxon>Actinomycetota</taxon>
        <taxon>Actinomycetes</taxon>
        <taxon>Mycobacteriales</taxon>
        <taxon>Mycobacteriaceae</taxon>
        <taxon>Mycolicibacter</taxon>
    </lineage>
</organism>
<keyword evidence="2" id="KW-1003">Cell membrane</keyword>
<name>A0A0F5N1A8_9MYCO</name>
<evidence type="ECO:0000313" key="14">
    <source>
        <dbReference type="EMBL" id="OQZ95690.1"/>
    </source>
</evidence>
<dbReference type="STRING" id="342002.BST15_13810"/>
<evidence type="ECO:0000313" key="16">
    <source>
        <dbReference type="Proteomes" id="UP000192327"/>
    </source>
</evidence>
<proteinExistence type="predicted"/>
<protein>
    <submittedName>
        <fullName evidence="13">Peptidase M48</fullName>
    </submittedName>
</protein>
<dbReference type="PANTHER" id="PTHR43221">
    <property type="entry name" value="PROTEASE HTPX"/>
    <property type="match status" value="1"/>
</dbReference>
<dbReference type="Proteomes" id="UP000192327">
    <property type="component" value="Unassembled WGS sequence"/>
</dbReference>
<evidence type="ECO:0000256" key="2">
    <source>
        <dbReference type="ARBA" id="ARBA00022475"/>
    </source>
</evidence>
<reference evidence="15" key="1">
    <citation type="submission" date="2015-04" db="EMBL/GenBank/DDBJ databases">
        <title>Genome sequence of Mycobacterium arupense GUC1.</title>
        <authorList>
            <person name="Greninger A.L."/>
            <person name="Cunningham G."/>
            <person name="Chiu C.Y."/>
            <person name="Miller S."/>
        </authorList>
    </citation>
    <scope>NUCLEOTIDE SEQUENCE [LARGE SCALE GENOMIC DNA]</scope>
    <source>
        <strain evidence="15">GUC1</strain>
    </source>
</reference>
<dbReference type="PATRIC" id="fig|342002.3.peg.2145"/>
<keyword evidence="3" id="KW-0645">Protease</keyword>
<dbReference type="CDD" id="cd07340">
    <property type="entry name" value="M48B_Htpx_like"/>
    <property type="match status" value="1"/>
</dbReference>
<keyword evidence="10 11" id="KW-0472">Membrane</keyword>
<feature type="transmembrane region" description="Helical" evidence="11">
    <location>
        <begin position="217"/>
        <end position="241"/>
    </location>
</feature>
<keyword evidence="6" id="KW-0378">Hydrolase</keyword>
<dbReference type="Gene3D" id="3.30.2010.10">
    <property type="entry name" value="Metalloproteases ('zincins'), catalytic domain"/>
    <property type="match status" value="1"/>
</dbReference>
<dbReference type="OrthoDB" id="15218at2"/>
<evidence type="ECO:0000313" key="15">
    <source>
        <dbReference type="Proteomes" id="UP000034416"/>
    </source>
</evidence>
<evidence type="ECO:0000256" key="6">
    <source>
        <dbReference type="ARBA" id="ARBA00022801"/>
    </source>
</evidence>
<feature type="transmembrane region" description="Helical" evidence="11">
    <location>
        <begin position="17"/>
        <end position="43"/>
    </location>
</feature>
<evidence type="ECO:0000256" key="3">
    <source>
        <dbReference type="ARBA" id="ARBA00022670"/>
    </source>
</evidence>
<dbReference type="GO" id="GO:0006508">
    <property type="term" value="P:proteolysis"/>
    <property type="evidence" value="ECO:0007669"/>
    <property type="project" value="UniProtKB-KW"/>
</dbReference>
<evidence type="ECO:0000256" key="5">
    <source>
        <dbReference type="ARBA" id="ARBA00022723"/>
    </source>
</evidence>
<evidence type="ECO:0000256" key="4">
    <source>
        <dbReference type="ARBA" id="ARBA00022692"/>
    </source>
</evidence>